<organism evidence="7 8">
    <name type="scientific">Stylophora pistillata</name>
    <name type="common">Smooth cauliflower coral</name>
    <dbReference type="NCBI Taxonomy" id="50429"/>
    <lineage>
        <taxon>Eukaryota</taxon>
        <taxon>Metazoa</taxon>
        <taxon>Cnidaria</taxon>
        <taxon>Anthozoa</taxon>
        <taxon>Hexacorallia</taxon>
        <taxon>Scleractinia</taxon>
        <taxon>Astrocoeniina</taxon>
        <taxon>Pocilloporidae</taxon>
        <taxon>Stylophora</taxon>
    </lineage>
</organism>
<keyword evidence="5" id="KW-0732">Signal</keyword>
<dbReference type="GO" id="GO:0046872">
    <property type="term" value="F:metal ion binding"/>
    <property type="evidence" value="ECO:0007669"/>
    <property type="project" value="UniProtKB-KW"/>
</dbReference>
<name>A0A2B4RCH5_STYPI</name>
<evidence type="ECO:0000256" key="3">
    <source>
        <dbReference type="ARBA" id="ARBA00022837"/>
    </source>
</evidence>
<evidence type="ECO:0000256" key="4">
    <source>
        <dbReference type="ARBA" id="ARBA00023157"/>
    </source>
</evidence>
<feature type="signal peptide" evidence="5">
    <location>
        <begin position="1"/>
        <end position="24"/>
    </location>
</feature>
<comment type="caution">
    <text evidence="7">The sequence shown here is derived from an EMBL/GenBank/DDBJ whole genome shotgun (WGS) entry which is preliminary data.</text>
</comment>
<dbReference type="InterPro" id="IPR002181">
    <property type="entry name" value="Fibrinogen_a/b/g_C_dom"/>
</dbReference>
<accession>A0A2B4RCH5</accession>
<gene>
    <name evidence="7" type="ORF">AWC38_SpisGene21829</name>
</gene>
<feature type="chain" id="PRO_5012473758" description="Fibrinogen C-terminal domain-containing protein" evidence="5">
    <location>
        <begin position="25"/>
        <end position="289"/>
    </location>
</feature>
<dbReference type="STRING" id="50429.A0A2B4RCH5"/>
<dbReference type="Gene3D" id="3.90.215.10">
    <property type="entry name" value="Gamma Fibrinogen, chain A, domain 1"/>
    <property type="match status" value="1"/>
</dbReference>
<dbReference type="Gene3D" id="2.10.25.10">
    <property type="entry name" value="Laminin"/>
    <property type="match status" value="1"/>
</dbReference>
<dbReference type="PANTHER" id="PTHR16146:SF42">
    <property type="entry name" value="APPLE DOMAIN-CONTAINING PROTEIN"/>
    <property type="match status" value="1"/>
</dbReference>
<keyword evidence="2" id="KW-0430">Lectin</keyword>
<dbReference type="InterPro" id="IPR014716">
    <property type="entry name" value="Fibrinogen_a/b/g_C_1"/>
</dbReference>
<dbReference type="GO" id="GO:0070492">
    <property type="term" value="F:oligosaccharide binding"/>
    <property type="evidence" value="ECO:0007669"/>
    <property type="project" value="TreeGrafter"/>
</dbReference>
<keyword evidence="8" id="KW-1185">Reference proteome</keyword>
<reference evidence="8" key="1">
    <citation type="journal article" date="2017" name="bioRxiv">
        <title>Comparative analysis of the genomes of Stylophora pistillata and Acropora digitifera provides evidence for extensive differences between species of corals.</title>
        <authorList>
            <person name="Voolstra C.R."/>
            <person name="Li Y."/>
            <person name="Liew Y.J."/>
            <person name="Baumgarten S."/>
            <person name="Zoccola D."/>
            <person name="Flot J.-F."/>
            <person name="Tambutte S."/>
            <person name="Allemand D."/>
            <person name="Aranda M."/>
        </authorList>
    </citation>
    <scope>NUCLEOTIDE SEQUENCE [LARGE SCALE GENOMIC DNA]</scope>
</reference>
<evidence type="ECO:0000256" key="1">
    <source>
        <dbReference type="ARBA" id="ARBA00022723"/>
    </source>
</evidence>
<dbReference type="InterPro" id="IPR036056">
    <property type="entry name" value="Fibrinogen-like_C"/>
</dbReference>
<dbReference type="Pfam" id="PF00147">
    <property type="entry name" value="Fibrinogen_C"/>
    <property type="match status" value="1"/>
</dbReference>
<evidence type="ECO:0000313" key="7">
    <source>
        <dbReference type="EMBL" id="PFX14047.1"/>
    </source>
</evidence>
<dbReference type="AlphaFoldDB" id="A0A2B4RCH5"/>
<keyword evidence="3" id="KW-0106">Calcium</keyword>
<evidence type="ECO:0000259" key="6">
    <source>
        <dbReference type="Pfam" id="PF00147"/>
    </source>
</evidence>
<evidence type="ECO:0000313" key="8">
    <source>
        <dbReference type="Proteomes" id="UP000225706"/>
    </source>
</evidence>
<keyword evidence="1" id="KW-0479">Metal-binding</keyword>
<dbReference type="PANTHER" id="PTHR16146">
    <property type="entry name" value="INTELECTIN"/>
    <property type="match status" value="1"/>
</dbReference>
<proteinExistence type="predicted"/>
<dbReference type="EMBL" id="LSMT01000848">
    <property type="protein sequence ID" value="PFX14047.1"/>
    <property type="molecule type" value="Genomic_DNA"/>
</dbReference>
<dbReference type="Proteomes" id="UP000225706">
    <property type="component" value="Unassembled WGS sequence"/>
</dbReference>
<dbReference type="GO" id="GO:0005615">
    <property type="term" value="C:extracellular space"/>
    <property type="evidence" value="ECO:0007669"/>
    <property type="project" value="TreeGrafter"/>
</dbReference>
<dbReference type="SUPFAM" id="SSF56496">
    <property type="entry name" value="Fibrinogen C-terminal domain-like"/>
    <property type="match status" value="1"/>
</dbReference>
<feature type="domain" description="Fibrinogen C-terminal" evidence="6">
    <location>
        <begin position="175"/>
        <end position="211"/>
    </location>
</feature>
<protein>
    <recommendedName>
        <fullName evidence="6">Fibrinogen C-terminal domain-containing protein</fullName>
    </recommendedName>
</protein>
<dbReference type="OrthoDB" id="5945231at2759"/>
<sequence length="289" mass="33437">MDIVRYLQMVLFLFNLHPSTVAEAAVSCQNFKFVMDEDFVYHHIVEGHVFRRLTVRNAAQCHVRCKEDCLCLCMIYFPQSYENNCELNDVSKDMERAAMKWRQGRNYDDLVRSYKLKGGDKYIPEKHRCINGCCSPNPCLNGRVSLEICDTHRARLSCGCPKKYTGQRCEKIRHPKSCKDIAKNGTSTSGYYNIFDSNNDPFSVYCDFQSEPDFVRTLIQSFSKDDLVSSKNKGFGENFETNNDKREVDWNRYQLSLSQMQSLANNPTHLRATCNFPTDGLQYSDYARA</sequence>
<keyword evidence="4" id="KW-1015">Disulfide bond</keyword>
<evidence type="ECO:0000256" key="2">
    <source>
        <dbReference type="ARBA" id="ARBA00022734"/>
    </source>
</evidence>
<evidence type="ECO:0000256" key="5">
    <source>
        <dbReference type="SAM" id="SignalP"/>
    </source>
</evidence>